<dbReference type="OrthoDB" id="8410826at2"/>
<feature type="compositionally biased region" description="Low complexity" evidence="1">
    <location>
        <begin position="64"/>
        <end position="74"/>
    </location>
</feature>
<evidence type="ECO:0000259" key="2">
    <source>
        <dbReference type="Pfam" id="PF08346"/>
    </source>
</evidence>
<dbReference type="InterPro" id="IPR013557">
    <property type="entry name" value="AntA/B_antirep"/>
</dbReference>
<name>A0A4R4DU86_9PROT</name>
<feature type="domain" description="AntA/AntB antirepressor" evidence="2">
    <location>
        <begin position="20"/>
        <end position="69"/>
    </location>
</feature>
<comment type="caution">
    <text evidence="3">The sequence shown here is derived from an EMBL/GenBank/DDBJ whole genome shotgun (WGS) entry which is preliminary data.</text>
</comment>
<evidence type="ECO:0000256" key="1">
    <source>
        <dbReference type="SAM" id="MobiDB-lite"/>
    </source>
</evidence>
<accession>A0A4R4DU86</accession>
<evidence type="ECO:0000313" key="4">
    <source>
        <dbReference type="Proteomes" id="UP000295023"/>
    </source>
</evidence>
<reference evidence="3 4" key="1">
    <citation type="submission" date="2019-03" db="EMBL/GenBank/DDBJ databases">
        <title>Paracraurococcus aquatilis NE82 genome sequence.</title>
        <authorList>
            <person name="Zhao Y."/>
            <person name="Du Z."/>
        </authorList>
    </citation>
    <scope>NUCLEOTIDE SEQUENCE [LARGE SCALE GENOMIC DNA]</scope>
    <source>
        <strain evidence="3 4">NE82</strain>
    </source>
</reference>
<dbReference type="EMBL" id="SKBM01000005">
    <property type="protein sequence ID" value="TCZ64456.1"/>
    <property type="molecule type" value="Genomic_DNA"/>
</dbReference>
<sequence>MDLIKITPATIGGEANVQTVNARELHEKLGSREPYSQWVQVQLARLRLIEGRDFVVSQPALNNPLGGRPSRLGPLGRGRAR</sequence>
<feature type="region of interest" description="Disordered" evidence="1">
    <location>
        <begin position="58"/>
        <end position="81"/>
    </location>
</feature>
<proteinExistence type="predicted"/>
<protein>
    <recommendedName>
        <fullName evidence="2">AntA/AntB antirepressor domain-containing protein</fullName>
    </recommendedName>
</protein>
<dbReference type="AlphaFoldDB" id="A0A4R4DU86"/>
<gene>
    <name evidence="3" type="ORF">EXY23_07360</name>
</gene>
<dbReference type="RefSeq" id="WP_132286347.1">
    <property type="nucleotide sequence ID" value="NZ_SKBM01000005.1"/>
</dbReference>
<organism evidence="3 4">
    <name type="scientific">Roseicella aquatilis</name>
    <dbReference type="NCBI Taxonomy" id="2527868"/>
    <lineage>
        <taxon>Bacteria</taxon>
        <taxon>Pseudomonadati</taxon>
        <taxon>Pseudomonadota</taxon>
        <taxon>Alphaproteobacteria</taxon>
        <taxon>Acetobacterales</taxon>
        <taxon>Roseomonadaceae</taxon>
        <taxon>Roseicella</taxon>
    </lineage>
</organism>
<dbReference type="Pfam" id="PF08346">
    <property type="entry name" value="AntA"/>
    <property type="match status" value="1"/>
</dbReference>
<evidence type="ECO:0000313" key="3">
    <source>
        <dbReference type="EMBL" id="TCZ64456.1"/>
    </source>
</evidence>
<dbReference type="Proteomes" id="UP000295023">
    <property type="component" value="Unassembled WGS sequence"/>
</dbReference>
<keyword evidence="4" id="KW-1185">Reference proteome</keyword>